<evidence type="ECO:0000313" key="2">
    <source>
        <dbReference type="EMBL" id="OEF97591.1"/>
    </source>
</evidence>
<accession>A0A1E5G4K4</accession>
<dbReference type="OrthoDB" id="1798014at2"/>
<evidence type="ECO:0000256" key="1">
    <source>
        <dbReference type="SAM" id="Phobius"/>
    </source>
</evidence>
<dbReference type="AlphaFoldDB" id="A0A1E5G4K4"/>
<gene>
    <name evidence="2" type="ORF">BHF68_14745</name>
</gene>
<keyword evidence="1" id="KW-1133">Transmembrane helix</keyword>
<keyword evidence="1" id="KW-0472">Membrane</keyword>
<protein>
    <submittedName>
        <fullName evidence="2">Uncharacterized protein</fullName>
    </submittedName>
</protein>
<reference evidence="2 3" key="1">
    <citation type="submission" date="2016-09" db="EMBL/GenBank/DDBJ databases">
        <title>Draft genome sequence for the type strain of Desulfuribacillus alkaliarsenatis AHT28, an obligately anaerobic, sulfidogenic bacterium isolated from Russian soda lake sediments.</title>
        <authorList>
            <person name="Abin C.A."/>
            <person name="Hollibaugh J.T."/>
        </authorList>
    </citation>
    <scope>NUCLEOTIDE SEQUENCE [LARGE SCALE GENOMIC DNA]</scope>
    <source>
        <strain evidence="2 3">AHT28</strain>
    </source>
</reference>
<comment type="caution">
    <text evidence="2">The sequence shown here is derived from an EMBL/GenBank/DDBJ whole genome shotgun (WGS) entry which is preliminary data.</text>
</comment>
<keyword evidence="3" id="KW-1185">Reference proteome</keyword>
<dbReference type="Proteomes" id="UP000094296">
    <property type="component" value="Unassembled WGS sequence"/>
</dbReference>
<name>A0A1E5G4K4_9FIRM</name>
<dbReference type="STRING" id="766136.BHF68_14745"/>
<feature type="transmembrane region" description="Helical" evidence="1">
    <location>
        <begin position="45"/>
        <end position="67"/>
    </location>
</feature>
<feature type="transmembrane region" description="Helical" evidence="1">
    <location>
        <begin position="79"/>
        <end position="103"/>
    </location>
</feature>
<evidence type="ECO:0000313" key="3">
    <source>
        <dbReference type="Proteomes" id="UP000094296"/>
    </source>
</evidence>
<proteinExistence type="predicted"/>
<sequence>MKDNMKRFSIFFLYTIFMIVLYYIGQRIILNSNFHFQSTFEFKPVMIARTIVPIVLGLFLALPKFICEWRRVGKWKYDWVKLLAIGIPTLYIALMPVFTFTSVKYFYPVIPILGSVSVALQTMPYSVAGYAFGYILIASLYKTSDENTLVVSNDENIQTNKGTQI</sequence>
<keyword evidence="1" id="KW-0812">Transmembrane</keyword>
<dbReference type="RefSeq" id="WP_069642702.1">
    <property type="nucleotide sequence ID" value="NZ_MIJE01000010.1"/>
</dbReference>
<dbReference type="EMBL" id="MIJE01000010">
    <property type="protein sequence ID" value="OEF97591.1"/>
    <property type="molecule type" value="Genomic_DNA"/>
</dbReference>
<feature type="transmembrane region" description="Helical" evidence="1">
    <location>
        <begin position="123"/>
        <end position="141"/>
    </location>
</feature>
<organism evidence="2 3">
    <name type="scientific">Desulfuribacillus alkaliarsenatis</name>
    <dbReference type="NCBI Taxonomy" id="766136"/>
    <lineage>
        <taxon>Bacteria</taxon>
        <taxon>Bacillati</taxon>
        <taxon>Bacillota</taxon>
        <taxon>Desulfuribacillia</taxon>
        <taxon>Desulfuribacillales</taxon>
        <taxon>Desulfuribacillaceae</taxon>
        <taxon>Desulfuribacillus</taxon>
    </lineage>
</organism>
<feature type="transmembrane region" description="Helical" evidence="1">
    <location>
        <begin position="7"/>
        <end position="25"/>
    </location>
</feature>